<name>A0A565B635_9BRAS</name>
<accession>A0A565B635</accession>
<evidence type="ECO:0000256" key="7">
    <source>
        <dbReference type="SAM" id="SignalP"/>
    </source>
</evidence>
<dbReference type="GO" id="GO:0005576">
    <property type="term" value="C:extracellular region"/>
    <property type="evidence" value="ECO:0007669"/>
    <property type="project" value="UniProtKB-SubCell"/>
</dbReference>
<evidence type="ECO:0000313" key="9">
    <source>
        <dbReference type="Proteomes" id="UP000489600"/>
    </source>
</evidence>
<keyword evidence="4" id="KW-0800">Toxin</keyword>
<comment type="similarity">
    <text evidence="2">Belongs to the plant thionin (TC 1.C.44) family.</text>
</comment>
<evidence type="ECO:0000256" key="6">
    <source>
        <dbReference type="ARBA" id="ARBA00023157"/>
    </source>
</evidence>
<dbReference type="Proteomes" id="UP000489600">
    <property type="component" value="Unassembled WGS sequence"/>
</dbReference>
<dbReference type="SUPFAM" id="SSF57429">
    <property type="entry name" value="Crambin-like"/>
    <property type="match status" value="1"/>
</dbReference>
<sequence>MEGKRVILSVFIMSLFMSQIQVEAWTCCPTDAARDMYFECAYSGKDPTDCALLSDCQLDIWDDCPPGYDHGILENSGDAVKEYCKLGCESSVCGAMTALKNFDARKIVNGAIEKCLKACSTLCTKGSMTA</sequence>
<feature type="signal peptide" evidence="7">
    <location>
        <begin position="1"/>
        <end position="24"/>
    </location>
</feature>
<evidence type="ECO:0000256" key="4">
    <source>
        <dbReference type="ARBA" id="ARBA00022656"/>
    </source>
</evidence>
<proteinExistence type="inferred from homology"/>
<protein>
    <recommendedName>
        <fullName evidence="10">Acidic protein</fullName>
    </recommendedName>
</protein>
<evidence type="ECO:0008006" key="10">
    <source>
        <dbReference type="Google" id="ProtNLM"/>
    </source>
</evidence>
<dbReference type="OrthoDB" id="653285at2759"/>
<comment type="caution">
    <text evidence="8">The sequence shown here is derived from an EMBL/GenBank/DDBJ whole genome shotgun (WGS) entry which is preliminary data.</text>
</comment>
<dbReference type="Gene3D" id="3.30.1350.10">
    <property type="entry name" value="Thionin-like"/>
    <property type="match status" value="1"/>
</dbReference>
<evidence type="ECO:0000256" key="2">
    <source>
        <dbReference type="ARBA" id="ARBA00009872"/>
    </source>
</evidence>
<dbReference type="GO" id="GO:0090729">
    <property type="term" value="F:toxin activity"/>
    <property type="evidence" value="ECO:0007669"/>
    <property type="project" value="UniProtKB-KW"/>
</dbReference>
<dbReference type="PROSITE" id="PS00271">
    <property type="entry name" value="THIONIN"/>
    <property type="match status" value="1"/>
</dbReference>
<feature type="chain" id="PRO_5022021055" description="Acidic protein" evidence="7">
    <location>
        <begin position="25"/>
        <end position="130"/>
    </location>
</feature>
<keyword evidence="3" id="KW-0964">Secreted</keyword>
<dbReference type="EMBL" id="CABITT030000003">
    <property type="protein sequence ID" value="VVA96770.1"/>
    <property type="molecule type" value="Genomic_DNA"/>
</dbReference>
<reference evidence="8" key="1">
    <citation type="submission" date="2019-07" db="EMBL/GenBank/DDBJ databases">
        <authorList>
            <person name="Dittberner H."/>
        </authorList>
    </citation>
    <scope>NUCLEOTIDE SEQUENCE [LARGE SCALE GENOMIC DNA]</scope>
</reference>
<dbReference type="PANTHER" id="PTHR33920">
    <property type="entry name" value="THIONIN-2.1-RELATED"/>
    <property type="match status" value="1"/>
</dbReference>
<dbReference type="GO" id="GO:0006952">
    <property type="term" value="P:defense response"/>
    <property type="evidence" value="ECO:0007669"/>
    <property type="project" value="UniProtKB-KW"/>
</dbReference>
<keyword evidence="6" id="KW-1015">Disulfide bond</keyword>
<evidence type="ECO:0000256" key="5">
    <source>
        <dbReference type="ARBA" id="ARBA00022821"/>
    </source>
</evidence>
<evidence type="ECO:0000256" key="1">
    <source>
        <dbReference type="ARBA" id="ARBA00004613"/>
    </source>
</evidence>
<dbReference type="InterPro" id="IPR036391">
    <property type="entry name" value="Thionin-like_sf"/>
</dbReference>
<evidence type="ECO:0000313" key="8">
    <source>
        <dbReference type="EMBL" id="VVA96770.1"/>
    </source>
</evidence>
<keyword evidence="5" id="KW-0611">Plant defense</keyword>
<organism evidence="8 9">
    <name type="scientific">Arabis nemorensis</name>
    <dbReference type="NCBI Taxonomy" id="586526"/>
    <lineage>
        <taxon>Eukaryota</taxon>
        <taxon>Viridiplantae</taxon>
        <taxon>Streptophyta</taxon>
        <taxon>Embryophyta</taxon>
        <taxon>Tracheophyta</taxon>
        <taxon>Spermatophyta</taxon>
        <taxon>Magnoliopsida</taxon>
        <taxon>eudicotyledons</taxon>
        <taxon>Gunneridae</taxon>
        <taxon>Pentapetalae</taxon>
        <taxon>rosids</taxon>
        <taxon>malvids</taxon>
        <taxon>Brassicales</taxon>
        <taxon>Brassicaceae</taxon>
        <taxon>Arabideae</taxon>
        <taxon>Arabis</taxon>
    </lineage>
</organism>
<keyword evidence="9" id="KW-1185">Reference proteome</keyword>
<evidence type="ECO:0000256" key="3">
    <source>
        <dbReference type="ARBA" id="ARBA00022525"/>
    </source>
</evidence>
<dbReference type="AlphaFoldDB" id="A0A565B635"/>
<dbReference type="Pfam" id="PF00321">
    <property type="entry name" value="Thionin"/>
    <property type="match status" value="1"/>
</dbReference>
<dbReference type="InterPro" id="IPR001010">
    <property type="entry name" value="Thionin"/>
</dbReference>
<dbReference type="PANTHER" id="PTHR33920:SF2">
    <property type="entry name" value="THIONIN-2.1-RELATED"/>
    <property type="match status" value="1"/>
</dbReference>
<comment type="subcellular location">
    <subcellularLocation>
        <location evidence="1">Secreted</location>
    </subcellularLocation>
</comment>
<gene>
    <name evidence="8" type="ORF">ANE_LOCUS7215</name>
</gene>
<keyword evidence="7" id="KW-0732">Signal</keyword>